<comment type="caution">
    <text evidence="1">The sequence shown here is derived from an EMBL/GenBank/DDBJ whole genome shotgun (WGS) entry which is preliminary data.</text>
</comment>
<organism evidence="1 2">
    <name type="scientific">Plakobranchus ocellatus</name>
    <dbReference type="NCBI Taxonomy" id="259542"/>
    <lineage>
        <taxon>Eukaryota</taxon>
        <taxon>Metazoa</taxon>
        <taxon>Spiralia</taxon>
        <taxon>Lophotrochozoa</taxon>
        <taxon>Mollusca</taxon>
        <taxon>Gastropoda</taxon>
        <taxon>Heterobranchia</taxon>
        <taxon>Euthyneura</taxon>
        <taxon>Panpulmonata</taxon>
        <taxon>Sacoglossa</taxon>
        <taxon>Placobranchoidea</taxon>
        <taxon>Plakobranchidae</taxon>
        <taxon>Plakobranchus</taxon>
    </lineage>
</organism>
<keyword evidence="2" id="KW-1185">Reference proteome</keyword>
<gene>
    <name evidence="1" type="ORF">PoB_002722500</name>
</gene>
<proteinExistence type="predicted"/>
<dbReference type="EMBL" id="BLXT01003145">
    <property type="protein sequence ID" value="GFO00720.1"/>
    <property type="molecule type" value="Genomic_DNA"/>
</dbReference>
<name>A0AAV4A1C9_9GAST</name>
<dbReference type="Proteomes" id="UP000735302">
    <property type="component" value="Unassembled WGS sequence"/>
</dbReference>
<dbReference type="AlphaFoldDB" id="A0AAV4A1C9"/>
<dbReference type="SUPFAM" id="SSF56672">
    <property type="entry name" value="DNA/RNA polymerases"/>
    <property type="match status" value="1"/>
</dbReference>
<evidence type="ECO:0000313" key="1">
    <source>
        <dbReference type="EMBL" id="GFO00720.1"/>
    </source>
</evidence>
<dbReference type="InterPro" id="IPR043502">
    <property type="entry name" value="DNA/RNA_pol_sf"/>
</dbReference>
<protein>
    <submittedName>
        <fullName evidence="1">Retrovirus-related pol polyprotein from transposon 297</fullName>
    </submittedName>
</protein>
<sequence>MHHIELTTDIPIRVQPYPLPFSTQEFMREETTKLFDLGIIDPSTSSYCYPIALVKKKISSSRHQILVWRAGNSPSAVLECSGIHVHGNHGFYDLLTDRLNSDFLENLFSKVRGKRKYRFNSSPQEFGAALRQTIVDALLAQRKKQKLQGGHRSFLFSLDQVPSLGASKAVDSWLSRDVSKSLRPLMSVPPKGIDTTLEGKEKSCHT</sequence>
<evidence type="ECO:0000313" key="2">
    <source>
        <dbReference type="Proteomes" id="UP000735302"/>
    </source>
</evidence>
<dbReference type="Gene3D" id="3.10.10.10">
    <property type="entry name" value="HIV Type 1 Reverse Transcriptase, subunit A, domain 1"/>
    <property type="match status" value="1"/>
</dbReference>
<reference evidence="1 2" key="1">
    <citation type="journal article" date="2021" name="Elife">
        <title>Chloroplast acquisition without the gene transfer in kleptoplastic sea slugs, Plakobranchus ocellatus.</title>
        <authorList>
            <person name="Maeda T."/>
            <person name="Takahashi S."/>
            <person name="Yoshida T."/>
            <person name="Shimamura S."/>
            <person name="Takaki Y."/>
            <person name="Nagai Y."/>
            <person name="Toyoda A."/>
            <person name="Suzuki Y."/>
            <person name="Arimoto A."/>
            <person name="Ishii H."/>
            <person name="Satoh N."/>
            <person name="Nishiyama T."/>
            <person name="Hasebe M."/>
            <person name="Maruyama T."/>
            <person name="Minagawa J."/>
            <person name="Obokata J."/>
            <person name="Shigenobu S."/>
        </authorList>
    </citation>
    <scope>NUCLEOTIDE SEQUENCE [LARGE SCALE GENOMIC DNA]</scope>
</reference>
<accession>A0AAV4A1C9</accession>